<protein>
    <submittedName>
        <fullName evidence="3">Uncharacterized protein</fullName>
    </submittedName>
</protein>
<proteinExistence type="predicted"/>
<reference evidence="4" key="1">
    <citation type="submission" date="2016-01" db="EMBL/GenBank/DDBJ databases">
        <title>Draft genome of Chromobacterium sp. F49.</title>
        <authorList>
            <person name="Hong K.W."/>
        </authorList>
    </citation>
    <scope>NUCLEOTIDE SEQUENCE [LARGE SCALE GENOMIC DNA]</scope>
    <source>
        <strain evidence="4">M63</strain>
    </source>
</reference>
<sequence length="222" mass="24116">MKNILKMGTIGTLLLATAFGAMGTAAAAEQAKEVPPGVQSGVMNPGNGAYMKLLAKIYIPESAEEWKKAVEERKQAENDMTEATQARTKFKDELSRNYKPETAPKAPNVEYKENSATGKKQLFIDGKPVDHYSNGRPIADGKIVEGIAVAMEGMDGIIDKRPEQSEESKRAEAYAKAVEAGDTEAIRGLLPKLLNDYRKQTTAIKEEAARMKAEDAKIKAGL</sequence>
<keyword evidence="1" id="KW-0175">Coiled coil</keyword>
<dbReference type="eggNOG" id="ENOG5032F7R">
    <property type="taxonomic scope" value="Bacteria"/>
</dbReference>
<dbReference type="RefSeq" id="WP_063184807.1">
    <property type="nucleotide sequence ID" value="NZ_LQRA01000072.1"/>
</dbReference>
<name>A0A163VSP1_9BACL</name>
<feature type="chain" id="PRO_5007846805" evidence="2">
    <location>
        <begin position="28"/>
        <end position="222"/>
    </location>
</feature>
<dbReference type="AlphaFoldDB" id="A0A163VSP1"/>
<evidence type="ECO:0000256" key="1">
    <source>
        <dbReference type="SAM" id="Coils"/>
    </source>
</evidence>
<organism evidence="3 4">
    <name type="scientific">Paenibacillus elgii</name>
    <dbReference type="NCBI Taxonomy" id="189691"/>
    <lineage>
        <taxon>Bacteria</taxon>
        <taxon>Bacillati</taxon>
        <taxon>Bacillota</taxon>
        <taxon>Bacilli</taxon>
        <taxon>Bacillales</taxon>
        <taxon>Paenibacillaceae</taxon>
        <taxon>Paenibacillus</taxon>
    </lineage>
</organism>
<dbReference type="OrthoDB" id="2654642at2"/>
<accession>A0A163VSP1</accession>
<dbReference type="Proteomes" id="UP000076563">
    <property type="component" value="Unassembled WGS sequence"/>
</dbReference>
<evidence type="ECO:0000313" key="3">
    <source>
        <dbReference type="EMBL" id="KZE75330.1"/>
    </source>
</evidence>
<evidence type="ECO:0000256" key="2">
    <source>
        <dbReference type="SAM" id="SignalP"/>
    </source>
</evidence>
<gene>
    <name evidence="3" type="ORF">AV654_26525</name>
</gene>
<feature type="coiled-coil region" evidence="1">
    <location>
        <begin position="66"/>
        <end position="93"/>
    </location>
</feature>
<dbReference type="STRING" id="1007103.GCA_000213315_00920"/>
<evidence type="ECO:0000313" key="4">
    <source>
        <dbReference type="Proteomes" id="UP000076563"/>
    </source>
</evidence>
<comment type="caution">
    <text evidence="3">The sequence shown here is derived from an EMBL/GenBank/DDBJ whole genome shotgun (WGS) entry which is preliminary data.</text>
</comment>
<dbReference type="EMBL" id="LQRA01000072">
    <property type="protein sequence ID" value="KZE75330.1"/>
    <property type="molecule type" value="Genomic_DNA"/>
</dbReference>
<feature type="signal peptide" evidence="2">
    <location>
        <begin position="1"/>
        <end position="27"/>
    </location>
</feature>
<keyword evidence="2" id="KW-0732">Signal</keyword>
<keyword evidence="4" id="KW-1185">Reference proteome</keyword>